<evidence type="ECO:0000313" key="3">
    <source>
        <dbReference type="EMBL" id="KAE9454988.1"/>
    </source>
</evidence>
<feature type="non-terminal residue" evidence="3">
    <location>
        <position position="1"/>
    </location>
</feature>
<dbReference type="InterPro" id="IPR019557">
    <property type="entry name" value="AminoTfrase-like_pln_mobile"/>
</dbReference>
<feature type="region of interest" description="Disordered" evidence="1">
    <location>
        <begin position="510"/>
        <end position="529"/>
    </location>
</feature>
<dbReference type="Pfam" id="PF10536">
    <property type="entry name" value="PMD"/>
    <property type="match status" value="1"/>
</dbReference>
<evidence type="ECO:0000259" key="2">
    <source>
        <dbReference type="Pfam" id="PF10536"/>
    </source>
</evidence>
<dbReference type="PANTHER" id="PTHR46033:SF65">
    <property type="entry name" value="AMINOTRANSFERASE-LIKE PLANT MOBILE DOMAIN-CONTAINING PROTEIN"/>
    <property type="match status" value="1"/>
</dbReference>
<gene>
    <name evidence="3" type="ORF">C3L33_13110</name>
</gene>
<name>A0A6A4LKP9_9ERIC</name>
<reference evidence="3" key="1">
    <citation type="journal article" date="2019" name="Genome Biol. Evol.">
        <title>The Rhododendron genome and chromosomal organization provide insight into shared whole-genome duplications across the heath family (Ericaceae).</title>
        <authorList>
            <person name="Soza V.L."/>
            <person name="Lindsley D."/>
            <person name="Waalkes A."/>
            <person name="Ramage E."/>
            <person name="Patwardhan R.P."/>
            <person name="Burton J.N."/>
            <person name="Adey A."/>
            <person name="Kumar A."/>
            <person name="Qiu R."/>
            <person name="Shendure J."/>
            <person name="Hall B."/>
        </authorList>
    </citation>
    <scope>NUCLEOTIDE SEQUENCE</scope>
    <source>
        <strain evidence="3">RSF 1966-606</strain>
    </source>
</reference>
<dbReference type="InterPro" id="IPR044824">
    <property type="entry name" value="MAIN-like"/>
</dbReference>
<protein>
    <recommendedName>
        <fullName evidence="2">Aminotransferase-like plant mobile domain-containing protein</fullName>
    </recommendedName>
</protein>
<proteinExistence type="predicted"/>
<evidence type="ECO:0000256" key="1">
    <source>
        <dbReference type="SAM" id="MobiDB-lite"/>
    </source>
</evidence>
<dbReference type="PANTHER" id="PTHR46033">
    <property type="entry name" value="PROTEIN MAIN-LIKE 2"/>
    <property type="match status" value="1"/>
</dbReference>
<feature type="region of interest" description="Disordered" evidence="1">
    <location>
        <begin position="434"/>
        <end position="477"/>
    </location>
</feature>
<dbReference type="OrthoDB" id="1632775at2759"/>
<dbReference type="EMBL" id="QEFC01001900">
    <property type="protein sequence ID" value="KAE9454988.1"/>
    <property type="molecule type" value="Genomic_DNA"/>
</dbReference>
<comment type="caution">
    <text evidence="3">The sequence shown here is derived from an EMBL/GenBank/DDBJ whole genome shotgun (WGS) entry which is preliminary data.</text>
</comment>
<feature type="domain" description="Aminotransferase-like plant mobile" evidence="2">
    <location>
        <begin position="101"/>
        <end position="366"/>
    </location>
</feature>
<organism evidence="3">
    <name type="scientific">Rhododendron williamsianum</name>
    <dbReference type="NCBI Taxonomy" id="262921"/>
    <lineage>
        <taxon>Eukaryota</taxon>
        <taxon>Viridiplantae</taxon>
        <taxon>Streptophyta</taxon>
        <taxon>Embryophyta</taxon>
        <taxon>Tracheophyta</taxon>
        <taxon>Spermatophyta</taxon>
        <taxon>Magnoliopsida</taxon>
        <taxon>eudicotyledons</taxon>
        <taxon>Gunneridae</taxon>
        <taxon>Pentapetalae</taxon>
        <taxon>asterids</taxon>
        <taxon>Ericales</taxon>
        <taxon>Ericaceae</taxon>
        <taxon>Ericoideae</taxon>
        <taxon>Rhodoreae</taxon>
        <taxon>Rhododendron</taxon>
    </lineage>
</organism>
<dbReference type="GO" id="GO:0010073">
    <property type="term" value="P:meristem maintenance"/>
    <property type="evidence" value="ECO:0007669"/>
    <property type="project" value="InterPro"/>
</dbReference>
<dbReference type="AlphaFoldDB" id="A0A6A4LKP9"/>
<accession>A0A6A4LKP9</accession>
<feature type="compositionally biased region" description="Basic residues" evidence="1">
    <location>
        <begin position="445"/>
        <end position="454"/>
    </location>
</feature>
<sequence length="892" mass="99785">MASSSKEIREYPTPSLALRRFTIGKTQGLTEAPFLDDRVFIPNPKEKVLDVTQLLGLIPYGPQFDPTMEYAVPEGFVHLTAANGAFSNFYSREKKISGDVSQKEFFAYILYTLCKYILCHSGKRVMSEFIPLALALSRGEVFYFASYFLGHVYKVGSDFHQKGLNTSQGGPQWFMQLWLHAYFPEFGPFEVPMSPASTPETPNIHGDNYVRTGADETHTLVHYLCFFSGLASDREWPCPFSAPIGPSWLFDILVDKQGKSSTALQAWSNILTSREIFISSSNPSKSLAHAEVYCPAQFARQLGFVQGIPIPYCGFANISMSERSNISVKHFKTWFPQSKHLLRRTVVQDFKEPEVNTTSEFDYWWHTNCSFLFGCAPFKKFLKYIGFENSEFGAKIHNDSSSFSSDGGFGVVGGIEDTAGDEVNQEMAPIKASPISMIIPPPPPSRRKSLRVSQKRGATPSPEFASKRSKVTVQPKKAEDIPTKHYLEPSVEQQAPKIAKVTRKLKSVVTSSDEETETDTEAQVSEGQTKVVQKEAFSYARARKTKSMDELSSPEEIQEASPEKTLDLFTSSLLSGEASKSLLVQETAILSLRTDMPEEIPVLSLLPKRSIIKKDIGKQDLLSLLTNPIPPIPFQSKTVEQFQIPKENLIPIPLQVLEQDSLFAFASTSLLSRGFEEQSSDVMNSSLPNEMLEAVGGSQTILPLEPCSSMSPCEPPASLNDLPTMAFDFSLFKGQLENFCNQLSDPIPLISSNPLENLEQLLSPSKLSNSPSFRINHVPTEDEVSWLKTYLKILNHLGLPVLLEQGLVYHFEVCYQALFLSNKLPSSTCSTLQQHLAKFCELLSHNQFLSESIEHTTSKVEQLEARALKIAIHISSYQDRRARLEELNKRMK</sequence>